<evidence type="ECO:0000256" key="9">
    <source>
        <dbReference type="ARBA" id="ARBA00023136"/>
    </source>
</evidence>
<protein>
    <submittedName>
        <fullName evidence="12">TonB family protein</fullName>
    </submittedName>
</protein>
<keyword evidence="7" id="KW-0653">Protein transport</keyword>
<dbReference type="RefSeq" id="WP_186736285.1">
    <property type="nucleotide sequence ID" value="NZ_VFIA01000004.1"/>
</dbReference>
<evidence type="ECO:0000313" key="13">
    <source>
        <dbReference type="Proteomes" id="UP000700732"/>
    </source>
</evidence>
<evidence type="ECO:0000256" key="2">
    <source>
        <dbReference type="ARBA" id="ARBA00006555"/>
    </source>
</evidence>
<dbReference type="InterPro" id="IPR006260">
    <property type="entry name" value="TonB/TolA_C"/>
</dbReference>
<evidence type="ECO:0000256" key="8">
    <source>
        <dbReference type="ARBA" id="ARBA00022989"/>
    </source>
</evidence>
<gene>
    <name evidence="12" type="ORF">FH603_952</name>
</gene>
<accession>A0ABR6W1J1</accession>
<evidence type="ECO:0000259" key="11">
    <source>
        <dbReference type="PROSITE" id="PS52015"/>
    </source>
</evidence>
<keyword evidence="3" id="KW-0813">Transport</keyword>
<dbReference type="Gene3D" id="3.30.1150.10">
    <property type="match status" value="2"/>
</dbReference>
<evidence type="ECO:0000313" key="12">
    <source>
        <dbReference type="EMBL" id="MBC3790462.1"/>
    </source>
</evidence>
<evidence type="ECO:0000256" key="1">
    <source>
        <dbReference type="ARBA" id="ARBA00004383"/>
    </source>
</evidence>
<evidence type="ECO:0000256" key="5">
    <source>
        <dbReference type="ARBA" id="ARBA00022519"/>
    </source>
</evidence>
<proteinExistence type="inferred from homology"/>
<dbReference type="Pfam" id="PF03544">
    <property type="entry name" value="TonB_C"/>
    <property type="match status" value="2"/>
</dbReference>
<feature type="chain" id="PRO_5046735870" evidence="10">
    <location>
        <begin position="19"/>
        <end position="485"/>
    </location>
</feature>
<dbReference type="PANTHER" id="PTHR33446:SF2">
    <property type="entry name" value="PROTEIN TONB"/>
    <property type="match status" value="1"/>
</dbReference>
<sequence>MKNLFLFCALIISTSAFAQEPVYKNFETDSAAQPRGGIPFFNAFLQNNLRKPVVVEASGLSGRVILGAIVEIDGRVSDVKLMQSFRPDCDREALRVFSLFNAWQPAYKGGKAVRQTVTMPVTFKASAPYAFANGTRITYYDTKQNLLPDSSARAEFRQVTPLDTNGLPNGDIVVFQRKRQEWKESYRLPFVRQKIEERSPWGKPVFRQGIQQTTKQWQGWVTDIDQDGKAVRRVFYENDKQTNYELTYHANGVVAQRTDYGDQENTLRSWHPNGQIKQVWTVPKPKTMTITQPDQIAAFWDSTGRQLVSEGNGTVIDIQPVMSRSDSSRQTRLIEQGLLKAGMKQGIWTGRYADGSYHYEERYDKGICQGGKALTAGSDTVRYAVHQQQPEFKGGMQGLGNFLAQNLQYPPNAQRANAQGKVYISFVVCTDGSLCDYEVQSGVHPELDQEALRVVKAMNGRWKPGNQRGQNVRVKYNLPINFTLQ</sequence>
<organism evidence="12 13">
    <name type="scientific">Spirosoma utsteinense</name>
    <dbReference type="NCBI Taxonomy" id="2585773"/>
    <lineage>
        <taxon>Bacteria</taxon>
        <taxon>Pseudomonadati</taxon>
        <taxon>Bacteroidota</taxon>
        <taxon>Cytophagia</taxon>
        <taxon>Cytophagales</taxon>
        <taxon>Cytophagaceae</taxon>
        <taxon>Spirosoma</taxon>
    </lineage>
</organism>
<keyword evidence="8" id="KW-1133">Transmembrane helix</keyword>
<dbReference type="InterPro" id="IPR051045">
    <property type="entry name" value="TonB-dependent_transducer"/>
</dbReference>
<feature type="domain" description="TonB C-terminal" evidence="11">
    <location>
        <begin position="394"/>
        <end position="485"/>
    </location>
</feature>
<dbReference type="Proteomes" id="UP000700732">
    <property type="component" value="Unassembled WGS sequence"/>
</dbReference>
<evidence type="ECO:0000256" key="10">
    <source>
        <dbReference type="SAM" id="SignalP"/>
    </source>
</evidence>
<reference evidence="12 13" key="1">
    <citation type="submission" date="2019-06" db="EMBL/GenBank/DDBJ databases">
        <title>Spirosoma utsteinense sp. nov. isolated from Antarctic ice-free soils.</title>
        <authorList>
            <person name="Tahon G."/>
        </authorList>
    </citation>
    <scope>NUCLEOTIDE SEQUENCE [LARGE SCALE GENOMIC DNA]</scope>
    <source>
        <strain evidence="12 13">LMG 31447</strain>
    </source>
</reference>
<evidence type="ECO:0000256" key="6">
    <source>
        <dbReference type="ARBA" id="ARBA00022692"/>
    </source>
</evidence>
<keyword evidence="5" id="KW-0997">Cell inner membrane</keyword>
<dbReference type="EMBL" id="VFIA01000004">
    <property type="protein sequence ID" value="MBC3790462.1"/>
    <property type="molecule type" value="Genomic_DNA"/>
</dbReference>
<name>A0ABR6W1J1_9BACT</name>
<keyword evidence="13" id="KW-1185">Reference proteome</keyword>
<comment type="subcellular location">
    <subcellularLocation>
        <location evidence="1">Cell inner membrane</location>
        <topology evidence="1">Single-pass membrane protein</topology>
        <orientation evidence="1">Periplasmic side</orientation>
    </subcellularLocation>
</comment>
<dbReference type="PROSITE" id="PS52015">
    <property type="entry name" value="TONB_CTD"/>
    <property type="match status" value="1"/>
</dbReference>
<keyword evidence="6" id="KW-0812">Transmembrane</keyword>
<comment type="similarity">
    <text evidence="2">Belongs to the TonB family.</text>
</comment>
<dbReference type="InterPro" id="IPR037682">
    <property type="entry name" value="TonB_C"/>
</dbReference>
<keyword evidence="10" id="KW-0732">Signal</keyword>
<evidence type="ECO:0000256" key="7">
    <source>
        <dbReference type="ARBA" id="ARBA00022927"/>
    </source>
</evidence>
<dbReference type="Gene3D" id="3.90.930.1">
    <property type="match status" value="1"/>
</dbReference>
<evidence type="ECO:0000256" key="4">
    <source>
        <dbReference type="ARBA" id="ARBA00022475"/>
    </source>
</evidence>
<keyword evidence="4" id="KW-1003">Cell membrane</keyword>
<dbReference type="PANTHER" id="PTHR33446">
    <property type="entry name" value="PROTEIN TONB-RELATED"/>
    <property type="match status" value="1"/>
</dbReference>
<evidence type="ECO:0000256" key="3">
    <source>
        <dbReference type="ARBA" id="ARBA00022448"/>
    </source>
</evidence>
<keyword evidence="9" id="KW-0472">Membrane</keyword>
<dbReference type="NCBIfam" id="TIGR01352">
    <property type="entry name" value="tonB_Cterm"/>
    <property type="match status" value="2"/>
</dbReference>
<feature type="signal peptide" evidence="10">
    <location>
        <begin position="1"/>
        <end position="18"/>
    </location>
</feature>
<dbReference type="SUPFAM" id="SSF74653">
    <property type="entry name" value="TolA/TonB C-terminal domain"/>
    <property type="match status" value="2"/>
</dbReference>
<comment type="caution">
    <text evidence="12">The sequence shown here is derived from an EMBL/GenBank/DDBJ whole genome shotgun (WGS) entry which is preliminary data.</text>
</comment>